<dbReference type="EMBL" id="WVTA01000004">
    <property type="protein sequence ID" value="KAK3213799.1"/>
    <property type="molecule type" value="Genomic_DNA"/>
</dbReference>
<gene>
    <name evidence="3" type="ORF">GRF29_28g1074746</name>
</gene>
<reference evidence="3 4" key="1">
    <citation type="submission" date="2021-02" db="EMBL/GenBank/DDBJ databases">
        <title>Genome assembly of Pseudopithomyces chartarum.</title>
        <authorList>
            <person name="Jauregui R."/>
            <person name="Singh J."/>
            <person name="Voisey C."/>
        </authorList>
    </citation>
    <scope>NUCLEOTIDE SEQUENCE [LARGE SCALE GENOMIC DNA]</scope>
    <source>
        <strain evidence="3 4">AGR01</strain>
    </source>
</reference>
<dbReference type="Pfam" id="PF10441">
    <property type="entry name" value="Urb2"/>
    <property type="match status" value="1"/>
</dbReference>
<proteinExistence type="predicted"/>
<organism evidence="3 4">
    <name type="scientific">Pseudopithomyces chartarum</name>
    <dbReference type="NCBI Taxonomy" id="1892770"/>
    <lineage>
        <taxon>Eukaryota</taxon>
        <taxon>Fungi</taxon>
        <taxon>Dikarya</taxon>
        <taxon>Ascomycota</taxon>
        <taxon>Pezizomycotina</taxon>
        <taxon>Dothideomycetes</taxon>
        <taxon>Pleosporomycetidae</taxon>
        <taxon>Pleosporales</taxon>
        <taxon>Massarineae</taxon>
        <taxon>Didymosphaeriaceae</taxon>
        <taxon>Pseudopithomyces</taxon>
    </lineage>
</organism>
<dbReference type="Proteomes" id="UP001280581">
    <property type="component" value="Unassembled WGS sequence"/>
</dbReference>
<protein>
    <recommendedName>
        <fullName evidence="2">Nucleolar 27S pre-rRNA processing Urb2/Npa2 C-terminal domain-containing protein</fullName>
    </recommendedName>
</protein>
<sequence>MASPALRRPAPAALAPSLARLQALNFTQSLADRDLDEQLHHAARIVGLPDDWHTLPRHARTHAFRRVVPARAEYVLRLLLQKLNDSGHVGVHTRASCTAWTLLDCTLHILPVSRCAPLLRDAHFPTILENSLHLTTPHPASSAHALRSPKRKRGDASAAPPRHPHVDPVALFAAIQTAVRSIRTKANSHQTNQERIQSEHMKMVLRTESAQAARILRNWLQALHTILSSAPHALQTWDTDPLSLIAHVWDLRAVDASDLEQFSTECLIPTLLLSQTLRQSASHDPDRSAHHLLILDRLITRHILVPSRAAFFQPSPNNSAAEQNEALPPQAHTLSVSIAPLSAKLLQAAQIQDAGEEMPAYFSPLFAAVPHLLRLVIRSSPARTPKARISEKPWIQASLVTLAQSVALVEIDSSIFLSDPKLAASSSEHKPNDLAAFIFEHISASEFESSGIDDDNDAMDIDDGVALCAPGIIFSRKHVIQRIIIPVMKAFSRNRQLLGFIERWDVELRRTAPTHRDLSIEVQPRIWDDHDLLRAFAGVFERSLTLSQISTLFQKHAERLENTKHLAKALSSAVIIQAMLHAIESEDTVDSLQETMLSVWKTYEKWVQNDGPGQAAALVTAWSSLSWLLKHLWPLQFHASAALRNEYVQFLLERASKDVVSARKEEPNRLLHSSCRAAAAAFVFVACDFLFILPDAAERVNKRLEKTLKAIAPGQLVPDDLYTTIGLFCVDYTRLLGLFSPKTAPKVLSRLWETITKFDNGLRDPLIETLSSSIFRRGSTHVSVAFASVLLDGLDHVEGRLRTNSISALLHVRSTSLPREQREAMLDKLLKLLSSFPNDPAPVLNIMMQLMEAPNATAELSSNGNAFFDIAQGLHSANMENSPAVDLLEILVQLTLGHLVPNKNQTQNKVFFEHYKKNLESALKKPQRCSPAILAVFTGTISAALEWKTLLPLTHYVDFLSHALHAWSSASEFVLRAYNKIPLTALHEHGVFDSSKTSLRDWISPNVSLESIENHHLDSVSIDTWPPLFSAIARYQLYSDKEWLLQVASRLLHAGVSKQGILQGLRTALMHLRNSEKMDLLDFCGTLANKSGAGVVYELLYVLVCSLDDEQEVDPGTKTRQMALMFNLCTRLGEAKDGLSFNFIIDSIDEIVRHKPNMTSQHNIESLLATLHKLSTRKSPQLRPAHASAIYTRLCELTRLLLLLQHCRSRLRGRFHLLMPLLSNLLLCLFIPNLNRGTALPPWLYSASDSTPIHLTHANAANYARLLTTLCSPTQASVQKTHSGTTLNDPIKAAREYTSQHVSTLLSAFCRYTLNGRLNAEVREKLMPGMWEVVSVAQLNKESVEAMFAGLGKSEQDVWRGVWGEWIRSNGNKERKDE</sequence>
<name>A0AAN6M058_9PLEO</name>
<accession>A0AAN6M058</accession>
<feature type="region of interest" description="Disordered" evidence="1">
    <location>
        <begin position="135"/>
        <end position="165"/>
    </location>
</feature>
<evidence type="ECO:0000256" key="1">
    <source>
        <dbReference type="SAM" id="MobiDB-lite"/>
    </source>
</evidence>
<keyword evidence="4" id="KW-1185">Reference proteome</keyword>
<comment type="caution">
    <text evidence="3">The sequence shown here is derived from an EMBL/GenBank/DDBJ whole genome shotgun (WGS) entry which is preliminary data.</text>
</comment>
<dbReference type="InterPro" id="IPR018849">
    <property type="entry name" value="Urb2/Npa2_C"/>
</dbReference>
<evidence type="ECO:0000313" key="4">
    <source>
        <dbReference type="Proteomes" id="UP001280581"/>
    </source>
</evidence>
<feature type="domain" description="Nucleolar 27S pre-rRNA processing Urb2/Npa2 C-terminal" evidence="2">
    <location>
        <begin position="1144"/>
        <end position="1368"/>
    </location>
</feature>
<evidence type="ECO:0000259" key="2">
    <source>
        <dbReference type="Pfam" id="PF10441"/>
    </source>
</evidence>
<evidence type="ECO:0000313" key="3">
    <source>
        <dbReference type="EMBL" id="KAK3213799.1"/>
    </source>
</evidence>